<dbReference type="Proteomes" id="UP001174909">
    <property type="component" value="Unassembled WGS sequence"/>
</dbReference>
<evidence type="ECO:0000313" key="1">
    <source>
        <dbReference type="EMBL" id="CAI8030649.1"/>
    </source>
</evidence>
<dbReference type="EMBL" id="CASHTH010002488">
    <property type="protein sequence ID" value="CAI8030649.1"/>
    <property type="molecule type" value="Genomic_DNA"/>
</dbReference>
<protein>
    <submittedName>
        <fullName evidence="1">Uncharacterized protein</fullName>
    </submittedName>
</protein>
<name>A0AA35SJP0_GEOBA</name>
<sequence>MQAQTYQDASRTLLAQGFAELNQGDTRQASEKGWGATAQMLKCIAEQRGWEHKGHRLIRRVASRLADETGDAEIRRLYRVADSLHINFYEDVDTVEDVAAGLEDIGRFLDKLDPLAHTINQT</sequence>
<proteinExistence type="predicted"/>
<accession>A0AA35SJP0</accession>
<dbReference type="InterPro" id="IPR010268">
    <property type="entry name" value="PaREP1"/>
</dbReference>
<organism evidence="1 2">
    <name type="scientific">Geodia barretti</name>
    <name type="common">Barrett's horny sponge</name>
    <dbReference type="NCBI Taxonomy" id="519541"/>
    <lineage>
        <taxon>Eukaryota</taxon>
        <taxon>Metazoa</taxon>
        <taxon>Porifera</taxon>
        <taxon>Demospongiae</taxon>
        <taxon>Heteroscleromorpha</taxon>
        <taxon>Tetractinellida</taxon>
        <taxon>Astrophorina</taxon>
        <taxon>Geodiidae</taxon>
        <taxon>Geodia</taxon>
    </lineage>
</organism>
<dbReference type="Pfam" id="PF05942">
    <property type="entry name" value="PaREP1"/>
    <property type="match status" value="1"/>
</dbReference>
<gene>
    <name evidence="1" type="ORF">GBAR_LOCUS17372</name>
</gene>
<evidence type="ECO:0000313" key="2">
    <source>
        <dbReference type="Proteomes" id="UP001174909"/>
    </source>
</evidence>
<keyword evidence="2" id="KW-1185">Reference proteome</keyword>
<reference evidence="1" key="1">
    <citation type="submission" date="2023-03" db="EMBL/GenBank/DDBJ databases">
        <authorList>
            <person name="Steffen K."/>
            <person name="Cardenas P."/>
        </authorList>
    </citation>
    <scope>NUCLEOTIDE SEQUENCE</scope>
</reference>
<dbReference type="Gene3D" id="1.20.120.330">
    <property type="entry name" value="Nucleotidyltransferases domain 2"/>
    <property type="match status" value="1"/>
</dbReference>
<comment type="caution">
    <text evidence="1">The sequence shown here is derived from an EMBL/GenBank/DDBJ whole genome shotgun (WGS) entry which is preliminary data.</text>
</comment>
<dbReference type="AlphaFoldDB" id="A0AA35SJP0"/>
<dbReference type="PANTHER" id="PTHR34237:SF1">
    <property type="entry name" value="PAREP8"/>
    <property type="match status" value="1"/>
</dbReference>
<dbReference type="PANTHER" id="PTHR34237">
    <property type="entry name" value="PAREP8-RELATED"/>
    <property type="match status" value="1"/>
</dbReference>